<evidence type="ECO:0000313" key="5">
    <source>
        <dbReference type="Proteomes" id="UP001155145"/>
    </source>
</evidence>
<feature type="chain" id="PRO_5040976916" description="Fibronectin type-III domain-containing protein" evidence="1">
    <location>
        <begin position="40"/>
        <end position="556"/>
    </location>
</feature>
<dbReference type="SUPFAM" id="SSF49265">
    <property type="entry name" value="Fibronectin type III"/>
    <property type="match status" value="1"/>
</dbReference>
<reference evidence="2" key="1">
    <citation type="submission" date="2021-10" db="EMBL/GenBank/DDBJ databases">
        <title>Novel species in genus Arthrobacter.</title>
        <authorList>
            <person name="Liu Y."/>
        </authorList>
    </citation>
    <scope>NUCLEOTIDE SEQUENCE</scope>
    <source>
        <strain evidence="4">zg-Y462</strain>
        <strain evidence="2">Zg-Y462</strain>
    </source>
</reference>
<keyword evidence="4" id="KW-1185">Reference proteome</keyword>
<dbReference type="Proteomes" id="UP000829758">
    <property type="component" value="Chromosome"/>
</dbReference>
<dbReference type="InterPro" id="IPR013431">
    <property type="entry name" value="Delta_60_rpt"/>
</dbReference>
<dbReference type="InterPro" id="IPR036116">
    <property type="entry name" value="FN3_sf"/>
</dbReference>
<gene>
    <name evidence="2" type="ORF">LJ755_09510</name>
    <name evidence="3" type="ORF">MUK71_05135</name>
</gene>
<dbReference type="AlphaFoldDB" id="A0A9X1M826"/>
<dbReference type="InterPro" id="IPR011047">
    <property type="entry name" value="Quinoprotein_ADH-like_sf"/>
</dbReference>
<dbReference type="SUPFAM" id="SSF50998">
    <property type="entry name" value="Quinoprotein alcohol dehydrogenase-like"/>
    <property type="match status" value="1"/>
</dbReference>
<organism evidence="2 5">
    <name type="scientific">Arthrobacter zhangbolii</name>
    <dbReference type="NCBI Taxonomy" id="2886936"/>
    <lineage>
        <taxon>Bacteria</taxon>
        <taxon>Bacillati</taxon>
        <taxon>Actinomycetota</taxon>
        <taxon>Actinomycetes</taxon>
        <taxon>Micrococcales</taxon>
        <taxon>Micrococcaceae</taxon>
        <taxon>Arthrobacter</taxon>
    </lineage>
</organism>
<accession>A0A9X1M826</accession>
<evidence type="ECO:0008006" key="6">
    <source>
        <dbReference type="Google" id="ProtNLM"/>
    </source>
</evidence>
<name>A0A9X1M826_9MICC</name>
<dbReference type="Proteomes" id="UP001155145">
    <property type="component" value="Unassembled WGS sequence"/>
</dbReference>
<evidence type="ECO:0000256" key="1">
    <source>
        <dbReference type="SAM" id="SignalP"/>
    </source>
</evidence>
<dbReference type="RefSeq" id="WP_227928915.1">
    <property type="nucleotide sequence ID" value="NZ_CP094984.1"/>
</dbReference>
<dbReference type="Gene3D" id="2.80.10.50">
    <property type="match status" value="1"/>
</dbReference>
<protein>
    <recommendedName>
        <fullName evidence="6">Fibronectin type-III domain-containing protein</fullName>
    </recommendedName>
</protein>
<feature type="signal peptide" evidence="1">
    <location>
        <begin position="1"/>
        <end position="39"/>
    </location>
</feature>
<evidence type="ECO:0000313" key="2">
    <source>
        <dbReference type="EMBL" id="MCC3272961.1"/>
    </source>
</evidence>
<evidence type="ECO:0000313" key="4">
    <source>
        <dbReference type="Proteomes" id="UP000829758"/>
    </source>
</evidence>
<sequence>MPKHRRSRRGRPSVPRAVSTVAACAALVLGSLVAGTAPAGADTAPADPNNPATPVTVSSDPLPTVQHDGVAWQQTVIGDTVYVVGRFGRARPAGAAPGVQTTPRNNILAFRLSTGQLVASFTPNLNGQALAVTASPDGRKLYVGGDFTAVNGSARSRVAALDPATGALIAGFAPKIGGSVRALAATNDRVYIGGSFTAVGSASRQRLAAVRAADGALLPWNPKADNQVNALALSPSANQVVIGGRFTTLNGSNRPGYGLGRVDSNLGANLPLGVNNTVRNAGKDSAVLSLSSDGTNFYGSGYIYGTGGNLEGTFSGRWNDGNLNWVEDCHGDSYGIWASPTAVYVAGHSHYCGNLGGFPETKPRTWHRGVAFSRAATGVLTKDIHGYPSFTGVPAPSLLNWFPDLNTGSASGQNQGPWAVAGNRDYVVMAGEFTRVNGGQQQGIVRFGVRNVAPNTDGPRISGAAANPTVSSPAAQTVNLSWPGNWDRDNERLSYQVIRDGNTQVYSTTATSRFYRQPTLRFTDTGVRAGSHTYRIVTRDPLGNTVQSQTVSVTVK</sequence>
<dbReference type="EMBL" id="CP094984">
    <property type="protein sequence ID" value="UON93010.1"/>
    <property type="molecule type" value="Genomic_DNA"/>
</dbReference>
<dbReference type="Pfam" id="PF17164">
    <property type="entry name" value="DUF5122"/>
    <property type="match status" value="1"/>
</dbReference>
<keyword evidence="1" id="KW-0732">Signal</keyword>
<dbReference type="EMBL" id="JAJFZT010000006">
    <property type="protein sequence ID" value="MCC3272961.1"/>
    <property type="molecule type" value="Genomic_DNA"/>
</dbReference>
<proteinExistence type="predicted"/>
<evidence type="ECO:0000313" key="3">
    <source>
        <dbReference type="EMBL" id="UON93010.1"/>
    </source>
</evidence>